<protein>
    <submittedName>
        <fullName evidence="1">Uncharacterized protein</fullName>
    </submittedName>
</protein>
<sequence length="105" mass="11827">MEQKCALFCIIISPQCAYNQIRAPTKNVDQNDEKTPILKKKATSALRSSAVSLSGMTALRLTVCIHRTTGRFHYKCRRQSAILCLKNDFSFSAKRKMNSNDGKMP</sequence>
<comment type="caution">
    <text evidence="1">The sequence shown here is derived from an EMBL/GenBank/DDBJ whole genome shotgun (WGS) entry which is preliminary data.</text>
</comment>
<gene>
    <name evidence="1" type="ORF">T10_11385</name>
</gene>
<evidence type="ECO:0000313" key="2">
    <source>
        <dbReference type="Proteomes" id="UP000054843"/>
    </source>
</evidence>
<proteinExistence type="predicted"/>
<feature type="non-terminal residue" evidence="1">
    <location>
        <position position="105"/>
    </location>
</feature>
<keyword evidence="2" id="KW-1185">Reference proteome</keyword>
<accession>A0A0V1MKA7</accession>
<dbReference type="AlphaFoldDB" id="A0A0V1MKA7"/>
<evidence type="ECO:0000313" key="1">
    <source>
        <dbReference type="EMBL" id="KRZ72205.1"/>
    </source>
</evidence>
<dbReference type="Proteomes" id="UP000054843">
    <property type="component" value="Unassembled WGS sequence"/>
</dbReference>
<reference evidence="1 2" key="1">
    <citation type="submission" date="2015-01" db="EMBL/GenBank/DDBJ databases">
        <title>Evolution of Trichinella species and genotypes.</title>
        <authorList>
            <person name="Korhonen P.K."/>
            <person name="Edoardo P."/>
            <person name="Giuseppe L.R."/>
            <person name="Gasser R.B."/>
        </authorList>
    </citation>
    <scope>NUCLEOTIDE SEQUENCE [LARGE SCALE GENOMIC DNA]</scope>
    <source>
        <strain evidence="1">ISS1980</strain>
    </source>
</reference>
<organism evidence="1 2">
    <name type="scientific">Trichinella papuae</name>
    <dbReference type="NCBI Taxonomy" id="268474"/>
    <lineage>
        <taxon>Eukaryota</taxon>
        <taxon>Metazoa</taxon>
        <taxon>Ecdysozoa</taxon>
        <taxon>Nematoda</taxon>
        <taxon>Enoplea</taxon>
        <taxon>Dorylaimia</taxon>
        <taxon>Trichinellida</taxon>
        <taxon>Trichinellidae</taxon>
        <taxon>Trichinella</taxon>
    </lineage>
</organism>
<name>A0A0V1MKA7_9BILA</name>
<dbReference type="EMBL" id="JYDO01000082">
    <property type="protein sequence ID" value="KRZ72205.1"/>
    <property type="molecule type" value="Genomic_DNA"/>
</dbReference>